<protein>
    <recommendedName>
        <fullName evidence="2">Cytochrome c assembly protein domain-containing protein</fullName>
    </recommendedName>
</protein>
<sequence>MTDLLHLAAVALYALAAALLGISFARTHRRLPGVATTTLALAVVAHGAALAAYIRQFGEPPLVGLAPSLSVLGFLIALGSLGVATLGRTGPLGLVLVPVAAAVAAAAQAAGVRPDGEALAFRGPWFVLHVVLAMLGYAALAVSFAAGLMYLLQFRELKSRRFGAIFRYFPPLDTLDRIGRLALMAGLPLLSAALLVGWAWTERFQHPMAIGNPKIVWGVISWLVFVVALAVRAGGSRQARRGALVSVLGFAVVVISYVLLRVGSSARTEGFL</sequence>
<dbReference type="InterPro" id="IPR002541">
    <property type="entry name" value="Cyt_c_assembly"/>
</dbReference>
<feature type="transmembrane region" description="Helical" evidence="1">
    <location>
        <begin position="66"/>
        <end position="86"/>
    </location>
</feature>
<feature type="transmembrane region" description="Helical" evidence="1">
    <location>
        <begin position="31"/>
        <end position="54"/>
    </location>
</feature>
<feature type="transmembrane region" description="Helical" evidence="1">
    <location>
        <begin position="6"/>
        <end position="24"/>
    </location>
</feature>
<dbReference type="PANTHER" id="PTHR38034:SF1">
    <property type="entry name" value="INNER MEMBRANE PROTEIN YPJD"/>
    <property type="match status" value="1"/>
</dbReference>
<proteinExistence type="predicted"/>
<feature type="transmembrane region" description="Helical" evidence="1">
    <location>
        <begin position="243"/>
        <end position="262"/>
    </location>
</feature>
<dbReference type="PANTHER" id="PTHR38034">
    <property type="entry name" value="INNER MEMBRANE PROTEIN YPJD"/>
    <property type="match status" value="1"/>
</dbReference>
<keyword evidence="1" id="KW-1133">Transmembrane helix</keyword>
<dbReference type="GO" id="GO:0020037">
    <property type="term" value="F:heme binding"/>
    <property type="evidence" value="ECO:0007669"/>
    <property type="project" value="InterPro"/>
</dbReference>
<feature type="transmembrane region" description="Helical" evidence="1">
    <location>
        <begin position="181"/>
        <end position="200"/>
    </location>
</feature>
<feature type="domain" description="Cytochrome c assembly protein" evidence="2">
    <location>
        <begin position="6"/>
        <end position="262"/>
    </location>
</feature>
<evidence type="ECO:0000256" key="1">
    <source>
        <dbReference type="SAM" id="Phobius"/>
    </source>
</evidence>
<feature type="transmembrane region" description="Helical" evidence="1">
    <location>
        <begin position="93"/>
        <end position="113"/>
    </location>
</feature>
<organism evidence="3">
    <name type="scientific">uncultured Gemmatimonadota bacterium</name>
    <dbReference type="NCBI Taxonomy" id="203437"/>
    <lineage>
        <taxon>Bacteria</taxon>
        <taxon>Pseudomonadati</taxon>
        <taxon>Gemmatimonadota</taxon>
        <taxon>environmental samples</taxon>
    </lineage>
</organism>
<gene>
    <name evidence="3" type="ORF">AVDCRST_MAG68-4994</name>
</gene>
<feature type="transmembrane region" description="Helical" evidence="1">
    <location>
        <begin position="215"/>
        <end position="231"/>
    </location>
</feature>
<keyword evidence="1" id="KW-0812">Transmembrane</keyword>
<reference evidence="3" key="1">
    <citation type="submission" date="2020-02" db="EMBL/GenBank/DDBJ databases">
        <authorList>
            <person name="Meier V. D."/>
        </authorList>
    </citation>
    <scope>NUCLEOTIDE SEQUENCE</scope>
    <source>
        <strain evidence="3">AVDCRST_MAG68</strain>
    </source>
</reference>
<dbReference type="Pfam" id="PF01578">
    <property type="entry name" value="Cytochrom_C_asm"/>
    <property type="match status" value="1"/>
</dbReference>
<accession>A0A6J4MS70</accession>
<dbReference type="EMBL" id="CADCTW010000227">
    <property type="protein sequence ID" value="CAA9367372.1"/>
    <property type="molecule type" value="Genomic_DNA"/>
</dbReference>
<dbReference type="GO" id="GO:0017004">
    <property type="term" value="P:cytochrome complex assembly"/>
    <property type="evidence" value="ECO:0007669"/>
    <property type="project" value="InterPro"/>
</dbReference>
<dbReference type="InterPro" id="IPR052372">
    <property type="entry name" value="YpjD/HemX"/>
</dbReference>
<evidence type="ECO:0000313" key="3">
    <source>
        <dbReference type="EMBL" id="CAA9367372.1"/>
    </source>
</evidence>
<feature type="transmembrane region" description="Helical" evidence="1">
    <location>
        <begin position="125"/>
        <end position="152"/>
    </location>
</feature>
<dbReference type="AlphaFoldDB" id="A0A6J4MS70"/>
<name>A0A6J4MS70_9BACT</name>
<keyword evidence="1" id="KW-0472">Membrane</keyword>
<evidence type="ECO:0000259" key="2">
    <source>
        <dbReference type="Pfam" id="PF01578"/>
    </source>
</evidence>